<feature type="active site" evidence="13">
    <location>
        <position position="132"/>
    </location>
</feature>
<comment type="similarity">
    <text evidence="2 13">Belongs to the thiolase-like superfamily. FabH family.</text>
</comment>
<dbReference type="InterPro" id="IPR013747">
    <property type="entry name" value="ACP_syn_III_C"/>
</dbReference>
<evidence type="ECO:0000256" key="3">
    <source>
        <dbReference type="ARBA" id="ARBA00012333"/>
    </source>
</evidence>
<dbReference type="CDD" id="cd00830">
    <property type="entry name" value="KAS_III"/>
    <property type="match status" value="1"/>
</dbReference>
<evidence type="ECO:0000256" key="5">
    <source>
        <dbReference type="ARBA" id="ARBA00022516"/>
    </source>
</evidence>
<dbReference type="Proteomes" id="UP000477311">
    <property type="component" value="Unassembled WGS sequence"/>
</dbReference>
<comment type="pathway">
    <text evidence="1 13">Lipid metabolism; fatty acid biosynthesis.</text>
</comment>
<dbReference type="SUPFAM" id="SSF53901">
    <property type="entry name" value="Thiolase-like"/>
    <property type="match status" value="1"/>
</dbReference>
<reference evidence="16 17" key="1">
    <citation type="submission" date="2020-02" db="EMBL/GenBank/DDBJ databases">
        <title>Draft genome sequence of Limisphaera ngatamarikiensis NGM72.4T, a thermophilic Verrucomicrobia grouped in subdivision 3.</title>
        <authorList>
            <person name="Carere C.R."/>
            <person name="Steen J."/>
            <person name="Hugenholtz P."/>
            <person name="Stott M.B."/>
        </authorList>
    </citation>
    <scope>NUCLEOTIDE SEQUENCE [LARGE SCALE GENOMIC DNA]</scope>
    <source>
        <strain evidence="16 17">NGM72.4</strain>
    </source>
</reference>
<dbReference type="PANTHER" id="PTHR34069">
    <property type="entry name" value="3-OXOACYL-[ACYL-CARRIER-PROTEIN] SYNTHASE 3"/>
    <property type="match status" value="1"/>
</dbReference>
<evidence type="ECO:0000256" key="10">
    <source>
        <dbReference type="ARBA" id="ARBA00023268"/>
    </source>
</evidence>
<dbReference type="InterPro" id="IPR013751">
    <property type="entry name" value="ACP_syn_III_N"/>
</dbReference>
<evidence type="ECO:0000256" key="1">
    <source>
        <dbReference type="ARBA" id="ARBA00005194"/>
    </source>
</evidence>
<evidence type="ECO:0000259" key="14">
    <source>
        <dbReference type="Pfam" id="PF08541"/>
    </source>
</evidence>
<dbReference type="NCBIfam" id="TIGR00747">
    <property type="entry name" value="fabH"/>
    <property type="match status" value="1"/>
</dbReference>
<feature type="active site" evidence="13">
    <location>
        <position position="302"/>
    </location>
</feature>
<accession>A0A6M1RQE8</accession>
<keyword evidence="11 13" id="KW-0012">Acyltransferase</keyword>
<dbReference type="Pfam" id="PF08541">
    <property type="entry name" value="ACP_syn_III_C"/>
    <property type="match status" value="1"/>
</dbReference>
<evidence type="ECO:0000256" key="12">
    <source>
        <dbReference type="ARBA" id="ARBA00051096"/>
    </source>
</evidence>
<dbReference type="Gene3D" id="3.40.47.10">
    <property type="match status" value="1"/>
</dbReference>
<evidence type="ECO:0000256" key="7">
    <source>
        <dbReference type="ARBA" id="ARBA00022832"/>
    </source>
</evidence>
<dbReference type="InterPro" id="IPR004655">
    <property type="entry name" value="FabH"/>
</dbReference>
<gene>
    <name evidence="13" type="primary">fabH</name>
    <name evidence="16" type="ORF">G4L39_09445</name>
</gene>
<dbReference type="EC" id="2.3.1.180" evidence="3 13"/>
<evidence type="ECO:0000256" key="13">
    <source>
        <dbReference type="HAMAP-Rule" id="MF_01815"/>
    </source>
</evidence>
<evidence type="ECO:0000256" key="6">
    <source>
        <dbReference type="ARBA" id="ARBA00022679"/>
    </source>
</evidence>
<keyword evidence="6 13" id="KW-0808">Transferase</keyword>
<dbReference type="UniPathway" id="UPA00094"/>
<dbReference type="GO" id="GO:0033818">
    <property type="term" value="F:beta-ketoacyl-acyl-carrier-protein synthase III activity"/>
    <property type="evidence" value="ECO:0007669"/>
    <property type="project" value="UniProtKB-UniRule"/>
</dbReference>
<dbReference type="FunFam" id="3.40.47.10:FF:000004">
    <property type="entry name" value="3-oxoacyl-[acyl-carrier-protein] synthase 3"/>
    <property type="match status" value="1"/>
</dbReference>
<keyword evidence="17" id="KW-1185">Reference proteome</keyword>
<proteinExistence type="inferred from homology"/>
<dbReference type="EMBL" id="JAAKYA010000062">
    <property type="protein sequence ID" value="NGO39617.1"/>
    <property type="molecule type" value="Genomic_DNA"/>
</dbReference>
<comment type="caution">
    <text evidence="16">The sequence shown here is derived from an EMBL/GenBank/DDBJ whole genome shotgun (WGS) entry which is preliminary data.</text>
</comment>
<sequence>MTPPLPGRIRHPRAQHQFQGRTCSITGVGSYVPARVLRNQDLEKMVDTTDQWITTRTGIKERRLAAENEFTSDMATVAARRALENAGVGPEAVDLIIVCTITPDMPFPATACLVQARLGATRAAAFDLEAACSGFLYGLEVGQQFVMSRTCDTVLVIGAEKLSSIIDWSDRNTCVLFGDGAGAVVLQHRPQSHGLLTTVMGADGSKADALCMPGGGSRCPASAQSVAARLHYLRMDGRETFKNAVTAMHQAAQAALDRCGLRVEDLRCIIPHQANRRIIDAVAERLGARPDQVFMNLDRYGNTSAASVVIALDEAVQSGRIRKGDLVMLVAFGAGLTWAAAIVEW</sequence>
<evidence type="ECO:0000256" key="8">
    <source>
        <dbReference type="ARBA" id="ARBA00023098"/>
    </source>
</evidence>
<keyword evidence="10 13" id="KW-0511">Multifunctional enzyme</keyword>
<protein>
    <recommendedName>
        <fullName evidence="3 13">Beta-ketoacyl-[acyl-carrier-protein] synthase III</fullName>
        <shortName evidence="13">Beta-ketoacyl-ACP synthase III</shortName>
        <shortName evidence="13">KAS III</shortName>
        <ecNumber evidence="3 13">2.3.1.180</ecNumber>
    </recommendedName>
    <alternativeName>
        <fullName evidence="13">3-oxoacyl-[acyl-carrier-protein] synthase 3</fullName>
    </alternativeName>
    <alternativeName>
        <fullName evidence="13">3-oxoacyl-[acyl-carrier-protein] synthase III</fullName>
    </alternativeName>
</protein>
<feature type="domain" description="Beta-ketoacyl-[acyl-carrier-protein] synthase III C-terminal" evidence="14">
    <location>
        <begin position="256"/>
        <end position="345"/>
    </location>
</feature>
<feature type="active site" evidence="13">
    <location>
        <position position="272"/>
    </location>
</feature>
<dbReference type="AlphaFoldDB" id="A0A6M1RQE8"/>
<keyword evidence="8 13" id="KW-0443">Lipid metabolism</keyword>
<dbReference type="GO" id="GO:0004315">
    <property type="term" value="F:3-oxoacyl-[acyl-carrier-protein] synthase activity"/>
    <property type="evidence" value="ECO:0007669"/>
    <property type="project" value="InterPro"/>
</dbReference>
<name>A0A6M1RQE8_9BACT</name>
<dbReference type="NCBIfam" id="NF006829">
    <property type="entry name" value="PRK09352.1"/>
    <property type="match status" value="1"/>
</dbReference>
<dbReference type="GO" id="GO:0006633">
    <property type="term" value="P:fatty acid biosynthetic process"/>
    <property type="evidence" value="ECO:0007669"/>
    <property type="project" value="UniProtKB-UniRule"/>
</dbReference>
<comment type="function">
    <text evidence="13">Catalyzes the condensation reaction of fatty acid synthesis by the addition to an acyl acceptor of two carbons from malonyl-ACP. Catalyzes the first condensation reaction which initiates fatty acid synthesis and may therefore play a role in governing the total rate of fatty acid production. Possesses both acetoacetyl-ACP synthase and acetyl transacylase activities. Its substrate specificity determines the biosynthesis of branched-chain and/or straight-chain of fatty acids.</text>
</comment>
<dbReference type="InterPro" id="IPR016039">
    <property type="entry name" value="Thiolase-like"/>
</dbReference>
<dbReference type="GO" id="GO:0005737">
    <property type="term" value="C:cytoplasm"/>
    <property type="evidence" value="ECO:0007669"/>
    <property type="project" value="UniProtKB-SubCell"/>
</dbReference>
<evidence type="ECO:0000256" key="4">
    <source>
        <dbReference type="ARBA" id="ARBA00022490"/>
    </source>
</evidence>
<evidence type="ECO:0000256" key="11">
    <source>
        <dbReference type="ARBA" id="ARBA00023315"/>
    </source>
</evidence>
<comment type="domain">
    <text evidence="13">The last Arg residue of the ACP-binding site is essential for the weak association between ACP/AcpP and FabH.</text>
</comment>
<feature type="region of interest" description="ACP-binding" evidence="13">
    <location>
        <begin position="273"/>
        <end position="277"/>
    </location>
</feature>
<keyword evidence="4 13" id="KW-0963">Cytoplasm</keyword>
<keyword evidence="7 13" id="KW-0276">Fatty acid metabolism</keyword>
<organism evidence="16 17">
    <name type="scientific">Limisphaera ngatamarikiensis</name>
    <dbReference type="NCBI Taxonomy" id="1324935"/>
    <lineage>
        <taxon>Bacteria</taxon>
        <taxon>Pseudomonadati</taxon>
        <taxon>Verrucomicrobiota</taxon>
        <taxon>Verrucomicrobiia</taxon>
        <taxon>Limisphaerales</taxon>
        <taxon>Limisphaeraceae</taxon>
        <taxon>Limisphaera</taxon>
    </lineage>
</organism>
<feature type="domain" description="Beta-ketoacyl-[acyl-carrier-protein] synthase III N-terminal" evidence="15">
    <location>
        <begin position="126"/>
        <end position="204"/>
    </location>
</feature>
<evidence type="ECO:0000313" key="16">
    <source>
        <dbReference type="EMBL" id="NGO39617.1"/>
    </source>
</evidence>
<comment type="subcellular location">
    <subcellularLocation>
        <location evidence="13">Cytoplasm</location>
    </subcellularLocation>
</comment>
<comment type="subunit">
    <text evidence="13">Homodimer.</text>
</comment>
<comment type="catalytic activity">
    <reaction evidence="12">
        <text>malonyl-[ACP] + acetyl-CoA + H(+) = 3-oxobutanoyl-[ACP] + CO2 + CoA</text>
        <dbReference type="Rhea" id="RHEA:12080"/>
        <dbReference type="Rhea" id="RHEA-COMP:9623"/>
        <dbReference type="Rhea" id="RHEA-COMP:9625"/>
        <dbReference type="ChEBI" id="CHEBI:15378"/>
        <dbReference type="ChEBI" id="CHEBI:16526"/>
        <dbReference type="ChEBI" id="CHEBI:57287"/>
        <dbReference type="ChEBI" id="CHEBI:57288"/>
        <dbReference type="ChEBI" id="CHEBI:78449"/>
        <dbReference type="ChEBI" id="CHEBI:78450"/>
        <dbReference type="EC" id="2.3.1.180"/>
    </reaction>
    <physiologicalReaction direction="left-to-right" evidence="12">
        <dbReference type="Rhea" id="RHEA:12081"/>
    </physiologicalReaction>
</comment>
<dbReference type="GO" id="GO:0044550">
    <property type="term" value="P:secondary metabolite biosynthetic process"/>
    <property type="evidence" value="ECO:0007669"/>
    <property type="project" value="TreeGrafter"/>
</dbReference>
<dbReference type="PANTHER" id="PTHR34069:SF2">
    <property type="entry name" value="BETA-KETOACYL-[ACYL-CARRIER-PROTEIN] SYNTHASE III"/>
    <property type="match status" value="1"/>
</dbReference>
<dbReference type="Pfam" id="PF08545">
    <property type="entry name" value="ACP_syn_III"/>
    <property type="match status" value="1"/>
</dbReference>
<evidence type="ECO:0000259" key="15">
    <source>
        <dbReference type="Pfam" id="PF08545"/>
    </source>
</evidence>
<evidence type="ECO:0000256" key="2">
    <source>
        <dbReference type="ARBA" id="ARBA00008642"/>
    </source>
</evidence>
<evidence type="ECO:0000256" key="9">
    <source>
        <dbReference type="ARBA" id="ARBA00023160"/>
    </source>
</evidence>
<dbReference type="HAMAP" id="MF_01815">
    <property type="entry name" value="FabH"/>
    <property type="match status" value="1"/>
</dbReference>
<evidence type="ECO:0000313" key="17">
    <source>
        <dbReference type="Proteomes" id="UP000477311"/>
    </source>
</evidence>
<dbReference type="RefSeq" id="WP_165107751.1">
    <property type="nucleotide sequence ID" value="NZ_JAAKYA010000062.1"/>
</dbReference>
<keyword evidence="5 13" id="KW-0444">Lipid biosynthesis</keyword>
<keyword evidence="9 13" id="KW-0275">Fatty acid biosynthesis</keyword>